<protein>
    <recommendedName>
        <fullName evidence="3">C2H2-type domain-containing protein</fullName>
    </recommendedName>
</protein>
<reference evidence="4" key="1">
    <citation type="submission" date="2023-06" db="EMBL/GenBank/DDBJ databases">
        <title>Conoideocrella luteorostrata (Hypocreales: Clavicipitaceae), a potential biocontrol fungus for elongate hemlock scale in United States Christmas tree production areas.</title>
        <authorList>
            <person name="Barrett H."/>
            <person name="Lovett B."/>
            <person name="Macias A.M."/>
            <person name="Stajich J.E."/>
            <person name="Kasson M.T."/>
        </authorList>
    </citation>
    <scope>NUCLEOTIDE SEQUENCE</scope>
    <source>
        <strain evidence="4">ARSEF 14590</strain>
    </source>
</reference>
<feature type="region of interest" description="Disordered" evidence="2">
    <location>
        <begin position="557"/>
        <end position="576"/>
    </location>
</feature>
<feature type="region of interest" description="Disordered" evidence="2">
    <location>
        <begin position="170"/>
        <end position="209"/>
    </location>
</feature>
<dbReference type="GO" id="GO:0008270">
    <property type="term" value="F:zinc ion binding"/>
    <property type="evidence" value="ECO:0007669"/>
    <property type="project" value="UniProtKB-KW"/>
</dbReference>
<feature type="compositionally biased region" description="Low complexity" evidence="2">
    <location>
        <begin position="64"/>
        <end position="73"/>
    </location>
</feature>
<evidence type="ECO:0000256" key="1">
    <source>
        <dbReference type="PROSITE-ProRule" id="PRU00042"/>
    </source>
</evidence>
<dbReference type="EMBL" id="JASWJB010000174">
    <property type="protein sequence ID" value="KAK2594286.1"/>
    <property type="molecule type" value="Genomic_DNA"/>
</dbReference>
<dbReference type="PANTHER" id="PTHR38166:SF1">
    <property type="entry name" value="C2H2-TYPE DOMAIN-CONTAINING PROTEIN"/>
    <property type="match status" value="1"/>
</dbReference>
<dbReference type="InterPro" id="IPR013087">
    <property type="entry name" value="Znf_C2H2_type"/>
</dbReference>
<evidence type="ECO:0000313" key="5">
    <source>
        <dbReference type="Proteomes" id="UP001251528"/>
    </source>
</evidence>
<evidence type="ECO:0000259" key="3">
    <source>
        <dbReference type="PROSITE" id="PS50157"/>
    </source>
</evidence>
<keyword evidence="1" id="KW-0862">Zinc</keyword>
<evidence type="ECO:0000256" key="2">
    <source>
        <dbReference type="SAM" id="MobiDB-lite"/>
    </source>
</evidence>
<keyword evidence="1" id="KW-0479">Metal-binding</keyword>
<feature type="region of interest" description="Disordered" evidence="2">
    <location>
        <begin position="273"/>
        <end position="347"/>
    </location>
</feature>
<feature type="region of interest" description="Disordered" evidence="2">
    <location>
        <begin position="64"/>
        <end position="89"/>
    </location>
</feature>
<gene>
    <name evidence="4" type="ORF">QQS21_007992</name>
</gene>
<organism evidence="4 5">
    <name type="scientific">Conoideocrella luteorostrata</name>
    <dbReference type="NCBI Taxonomy" id="1105319"/>
    <lineage>
        <taxon>Eukaryota</taxon>
        <taxon>Fungi</taxon>
        <taxon>Dikarya</taxon>
        <taxon>Ascomycota</taxon>
        <taxon>Pezizomycotina</taxon>
        <taxon>Sordariomycetes</taxon>
        <taxon>Hypocreomycetidae</taxon>
        <taxon>Hypocreales</taxon>
        <taxon>Clavicipitaceae</taxon>
        <taxon>Conoideocrella</taxon>
    </lineage>
</organism>
<feature type="region of interest" description="Disordered" evidence="2">
    <location>
        <begin position="403"/>
        <end position="434"/>
    </location>
</feature>
<name>A0AAJ0CJN4_9HYPO</name>
<sequence>MDARPSQLRSPVREADNLQQPPYLRQDQDKQATSAPNDGISYRRKFPESLHLASSNFRIRSRTASTRSSISSAHIPDSATAYSPSTLASPLSSSYASDIQERFACQTLDGSRPPSRIRHRHRPSIATCSTFINDDDDNLAYLGCHDVAGKIKQAGDDYPELIETHEIELDEPLTDATPIKEEDDALTPGKNSDWEQNRTPCASPTQKSEISFSTFGDTISSDDADGILEYTLQLAYGIELSEAQAPVGALHQIVSKFVRDLGQHIWQAPADIQASQTMSASSSSTTPSTGQGGDGSQGSGKRKKQLPGGGDSGGEEFSDGEGSGYIPSKKMKPSPKEDDNLRLSCPYRKRNPHRFNVRDHHSCAMTYFPKFAELRQHIVKQHKRDDPSAFVCDRCTRDFGTRKELRDHQRQPKEQMCDISDHDPEAGIDGPTSNKLLSRKRVSGASAEVQWKEIWNILFPDDDDQIIRPFPPQDFTPVIEHFELSAHYLEAFNYLQSSLVDKISNPATLETLATKFHQCFIETVERCNLSAQSMPYTNRSNKRIEPAARIQSTQSLISRKPRPVASRPDSGVVIDDTSEESGSIIGASSLGHRDSVRTVTSYVPRRGSHLVPKNNAHSFPIPLSTNADLNQNHIAPLPHFNLGQSALGEMPDTTAAAVEAWTNGLSFDQHSGAFMSEQWMADTNMTPQAQFAGLDDSLILYNTEFSGMEEAYPNIHGTKTDGAV</sequence>
<dbReference type="PANTHER" id="PTHR38166">
    <property type="entry name" value="C2H2-TYPE DOMAIN-CONTAINING PROTEIN-RELATED"/>
    <property type="match status" value="1"/>
</dbReference>
<keyword evidence="1" id="KW-0863">Zinc-finger</keyword>
<feature type="compositionally biased region" description="Basic and acidic residues" evidence="2">
    <location>
        <begin position="403"/>
        <end position="425"/>
    </location>
</feature>
<comment type="caution">
    <text evidence="4">The sequence shown here is derived from an EMBL/GenBank/DDBJ whole genome shotgun (WGS) entry which is preliminary data.</text>
</comment>
<accession>A0AAJ0CJN4</accession>
<feature type="compositionally biased region" description="Polar residues" evidence="2">
    <location>
        <begin position="197"/>
        <end position="209"/>
    </location>
</feature>
<dbReference type="PROSITE" id="PS50157">
    <property type="entry name" value="ZINC_FINGER_C2H2_2"/>
    <property type="match status" value="1"/>
</dbReference>
<feature type="compositionally biased region" description="Low complexity" evidence="2">
    <location>
        <begin position="273"/>
        <end position="289"/>
    </location>
</feature>
<proteinExistence type="predicted"/>
<dbReference type="AlphaFoldDB" id="A0AAJ0CJN4"/>
<dbReference type="Proteomes" id="UP001251528">
    <property type="component" value="Unassembled WGS sequence"/>
</dbReference>
<feature type="region of interest" description="Disordered" evidence="2">
    <location>
        <begin position="1"/>
        <end position="45"/>
    </location>
</feature>
<evidence type="ECO:0000313" key="4">
    <source>
        <dbReference type="EMBL" id="KAK2594286.1"/>
    </source>
</evidence>
<feature type="domain" description="C2H2-type" evidence="3">
    <location>
        <begin position="390"/>
        <end position="410"/>
    </location>
</feature>
<keyword evidence="5" id="KW-1185">Reference proteome</keyword>